<keyword evidence="3" id="KW-1185">Reference proteome</keyword>
<dbReference type="HOGENOM" id="CLU_1509971_0_0_12"/>
<feature type="signal peptide" evidence="1">
    <location>
        <begin position="1"/>
        <end position="26"/>
    </location>
</feature>
<dbReference type="PROSITE" id="PS51257">
    <property type="entry name" value="PROKAR_LIPOPROTEIN"/>
    <property type="match status" value="1"/>
</dbReference>
<keyword evidence="1" id="KW-0732">Signal</keyword>
<accession>S3L352</accession>
<sequence length="178" mass="20331">MAGKLPKSYSALCAAFLCACMFAANAQTLIDKIDAIRQTDALIAGIESATDLHDLTYEYEARENKNKPLLSYAVTLKQNADSKTVKAVIRETGDGWQYIYTAWFSDGKAAAISELYKKYNGITKSWDERFVRTFYFSDDRVFAAEYKDEKPRLILEEKQLNKERAAKIMQIVQKSLRR</sequence>
<dbReference type="STRING" id="1125699.HMPREF9194_01552"/>
<dbReference type="RefSeq" id="WP_016525820.1">
    <property type="nucleotide sequence ID" value="NZ_KE332518.1"/>
</dbReference>
<reference evidence="2 3" key="1">
    <citation type="submission" date="2013-04" db="EMBL/GenBank/DDBJ databases">
        <title>The Genome Sequence of Treponema maltophilum ATCC 51939.</title>
        <authorList>
            <consortium name="The Broad Institute Genomics Platform"/>
            <person name="Earl A."/>
            <person name="Ward D."/>
            <person name="Feldgarden M."/>
            <person name="Gevers D."/>
            <person name="Leonetti C."/>
            <person name="Blanton J.M."/>
            <person name="Dewhirst F.E."/>
            <person name="Izard J."/>
            <person name="Walker B."/>
            <person name="Young S."/>
            <person name="Zeng Q."/>
            <person name="Gargeya S."/>
            <person name="Fitzgerald M."/>
            <person name="Haas B."/>
            <person name="Abouelleil A."/>
            <person name="Allen A.W."/>
            <person name="Alvarado L."/>
            <person name="Arachchi H.M."/>
            <person name="Berlin A.M."/>
            <person name="Chapman S.B."/>
            <person name="Gainer-Dewar J."/>
            <person name="Goldberg J."/>
            <person name="Griggs A."/>
            <person name="Gujja S."/>
            <person name="Hansen M."/>
            <person name="Howarth C."/>
            <person name="Imamovic A."/>
            <person name="Ireland A."/>
            <person name="Larimer J."/>
            <person name="McCowan C."/>
            <person name="Murphy C."/>
            <person name="Pearson M."/>
            <person name="Poon T.W."/>
            <person name="Priest M."/>
            <person name="Roberts A."/>
            <person name="Saif S."/>
            <person name="Shea T."/>
            <person name="Sisk P."/>
            <person name="Sykes S."/>
            <person name="Wortman J."/>
            <person name="Nusbaum C."/>
            <person name="Birren B."/>
        </authorList>
    </citation>
    <scope>NUCLEOTIDE SEQUENCE [LARGE SCALE GENOMIC DNA]</scope>
    <source>
        <strain evidence="2 3">ATCC 51939</strain>
    </source>
</reference>
<gene>
    <name evidence="2" type="ORF">HMPREF9194_01552</name>
</gene>
<name>S3L352_TREMA</name>
<proteinExistence type="predicted"/>
<dbReference type="Proteomes" id="UP000014541">
    <property type="component" value="Unassembled WGS sequence"/>
</dbReference>
<feature type="chain" id="PRO_5004511330" evidence="1">
    <location>
        <begin position="27"/>
        <end position="178"/>
    </location>
</feature>
<dbReference type="AlphaFoldDB" id="S3L352"/>
<comment type="caution">
    <text evidence="2">The sequence shown here is derived from an EMBL/GenBank/DDBJ whole genome shotgun (WGS) entry which is preliminary data.</text>
</comment>
<dbReference type="EMBL" id="ATFF01000006">
    <property type="protein sequence ID" value="EPF31209.1"/>
    <property type="molecule type" value="Genomic_DNA"/>
</dbReference>
<dbReference type="PATRIC" id="fig|1125699.3.peg.1564"/>
<evidence type="ECO:0000256" key="1">
    <source>
        <dbReference type="SAM" id="SignalP"/>
    </source>
</evidence>
<evidence type="ECO:0000313" key="3">
    <source>
        <dbReference type="Proteomes" id="UP000014541"/>
    </source>
</evidence>
<evidence type="ECO:0000313" key="2">
    <source>
        <dbReference type="EMBL" id="EPF31209.1"/>
    </source>
</evidence>
<organism evidence="2 3">
    <name type="scientific">Treponema maltophilum ATCC 51939</name>
    <dbReference type="NCBI Taxonomy" id="1125699"/>
    <lineage>
        <taxon>Bacteria</taxon>
        <taxon>Pseudomonadati</taxon>
        <taxon>Spirochaetota</taxon>
        <taxon>Spirochaetia</taxon>
        <taxon>Spirochaetales</taxon>
        <taxon>Treponemataceae</taxon>
        <taxon>Treponema</taxon>
    </lineage>
</organism>
<protein>
    <submittedName>
        <fullName evidence="2">Uncharacterized protein</fullName>
    </submittedName>
</protein>